<dbReference type="Proteomes" id="UP000784294">
    <property type="component" value="Unassembled WGS sequence"/>
</dbReference>
<evidence type="ECO:0000313" key="1">
    <source>
        <dbReference type="EMBL" id="VEL10473.1"/>
    </source>
</evidence>
<proteinExistence type="predicted"/>
<reference evidence="1" key="1">
    <citation type="submission" date="2018-11" db="EMBL/GenBank/DDBJ databases">
        <authorList>
            <consortium name="Pathogen Informatics"/>
        </authorList>
    </citation>
    <scope>NUCLEOTIDE SEQUENCE</scope>
</reference>
<gene>
    <name evidence="1" type="ORF">PXEA_LOCUS3913</name>
</gene>
<dbReference type="AlphaFoldDB" id="A0A448WFJ0"/>
<protein>
    <submittedName>
        <fullName evidence="1">Uncharacterized protein</fullName>
    </submittedName>
</protein>
<keyword evidence="2" id="KW-1185">Reference proteome</keyword>
<comment type="caution">
    <text evidence="1">The sequence shown here is derived from an EMBL/GenBank/DDBJ whole genome shotgun (WGS) entry which is preliminary data.</text>
</comment>
<sequence length="198" mass="21797">MTCSVGTHVNFKGDLRNAITRGFLARDIYYLGYHHLVQPSSKGQAIEGFDGPFRGVVYPHQKLSSTLSSTLYRARVGGAQKFIKPLTQIQQDCKRFILSSPCCLLNLQKVLGNLGQYIHSISSSSSVLSTSSILIASSHRSCCHGLCWSSRLRSLLHLCQVSVAWATMSPADRGACGMLRADMPAEWVARYVFRLASL</sequence>
<evidence type="ECO:0000313" key="2">
    <source>
        <dbReference type="Proteomes" id="UP000784294"/>
    </source>
</evidence>
<dbReference type="EMBL" id="CAAALY010009113">
    <property type="protein sequence ID" value="VEL10473.1"/>
    <property type="molecule type" value="Genomic_DNA"/>
</dbReference>
<organism evidence="1 2">
    <name type="scientific">Protopolystoma xenopodis</name>
    <dbReference type="NCBI Taxonomy" id="117903"/>
    <lineage>
        <taxon>Eukaryota</taxon>
        <taxon>Metazoa</taxon>
        <taxon>Spiralia</taxon>
        <taxon>Lophotrochozoa</taxon>
        <taxon>Platyhelminthes</taxon>
        <taxon>Monogenea</taxon>
        <taxon>Polyopisthocotylea</taxon>
        <taxon>Polystomatidea</taxon>
        <taxon>Polystomatidae</taxon>
        <taxon>Protopolystoma</taxon>
    </lineage>
</organism>
<name>A0A448WFJ0_9PLAT</name>
<accession>A0A448WFJ0</accession>